<dbReference type="EMBL" id="DS113421">
    <property type="protein sequence ID" value="EAY06532.1"/>
    <property type="molecule type" value="Genomic_DNA"/>
</dbReference>
<dbReference type="AlphaFoldDB" id="A2ELD0"/>
<keyword evidence="2 3" id="KW-0040">ANK repeat</keyword>
<feature type="repeat" description="ANK" evidence="3">
    <location>
        <begin position="544"/>
        <end position="577"/>
    </location>
</feature>
<dbReference type="STRING" id="5722.A2ELD0"/>
<dbReference type="InterPro" id="IPR036770">
    <property type="entry name" value="Ankyrin_rpt-contain_sf"/>
</dbReference>
<dbReference type="Gene3D" id="1.25.40.20">
    <property type="entry name" value="Ankyrin repeat-containing domain"/>
    <property type="match status" value="2"/>
</dbReference>
<dbReference type="InParanoid" id="A2ELD0"/>
<dbReference type="InterPro" id="IPR002110">
    <property type="entry name" value="Ankyrin_rpt"/>
</dbReference>
<dbReference type="PROSITE" id="PS50297">
    <property type="entry name" value="ANK_REP_REGION"/>
    <property type="match status" value="1"/>
</dbReference>
<dbReference type="PANTHER" id="PTHR24198">
    <property type="entry name" value="ANKYRIN REPEAT AND PROTEIN KINASE DOMAIN-CONTAINING PROTEIN"/>
    <property type="match status" value="1"/>
</dbReference>
<dbReference type="KEGG" id="tva:4764409"/>
<name>A2ELD0_TRIV3</name>
<dbReference type="RefSeq" id="XP_001318755.1">
    <property type="nucleotide sequence ID" value="XM_001318720.1"/>
</dbReference>
<dbReference type="Proteomes" id="UP000001542">
    <property type="component" value="Unassembled WGS sequence"/>
</dbReference>
<evidence type="ECO:0000313" key="4">
    <source>
        <dbReference type="EMBL" id="EAY06532.1"/>
    </source>
</evidence>
<dbReference type="VEuPathDB" id="TrichDB:TVAG_358220"/>
<dbReference type="SMR" id="A2ELD0"/>
<evidence type="ECO:0000256" key="3">
    <source>
        <dbReference type="PROSITE-ProRule" id="PRU00023"/>
    </source>
</evidence>
<accession>A2ELD0</accession>
<dbReference type="SUPFAM" id="SSF48403">
    <property type="entry name" value="Ankyrin repeat"/>
    <property type="match status" value="2"/>
</dbReference>
<feature type="repeat" description="ANK" evidence="3">
    <location>
        <begin position="376"/>
        <end position="398"/>
    </location>
</feature>
<reference evidence="4" key="2">
    <citation type="journal article" date="2007" name="Science">
        <title>Draft genome sequence of the sexually transmitted pathogen Trichomonas vaginalis.</title>
        <authorList>
            <person name="Carlton J.M."/>
            <person name="Hirt R.P."/>
            <person name="Silva J.C."/>
            <person name="Delcher A.L."/>
            <person name="Schatz M."/>
            <person name="Zhao Q."/>
            <person name="Wortman J.R."/>
            <person name="Bidwell S.L."/>
            <person name="Alsmark U.C.M."/>
            <person name="Besteiro S."/>
            <person name="Sicheritz-Ponten T."/>
            <person name="Noel C.J."/>
            <person name="Dacks J.B."/>
            <person name="Foster P.G."/>
            <person name="Simillion C."/>
            <person name="Van de Peer Y."/>
            <person name="Miranda-Saavedra D."/>
            <person name="Barton G.J."/>
            <person name="Westrop G.D."/>
            <person name="Mueller S."/>
            <person name="Dessi D."/>
            <person name="Fiori P.L."/>
            <person name="Ren Q."/>
            <person name="Paulsen I."/>
            <person name="Zhang H."/>
            <person name="Bastida-Corcuera F.D."/>
            <person name="Simoes-Barbosa A."/>
            <person name="Brown M.T."/>
            <person name="Hayes R.D."/>
            <person name="Mukherjee M."/>
            <person name="Okumura C.Y."/>
            <person name="Schneider R."/>
            <person name="Smith A.J."/>
            <person name="Vanacova S."/>
            <person name="Villalvazo M."/>
            <person name="Haas B.J."/>
            <person name="Pertea M."/>
            <person name="Feldblyum T.V."/>
            <person name="Utterback T.R."/>
            <person name="Shu C.L."/>
            <person name="Osoegawa K."/>
            <person name="de Jong P.J."/>
            <person name="Hrdy I."/>
            <person name="Horvathova L."/>
            <person name="Zubacova Z."/>
            <person name="Dolezal P."/>
            <person name="Malik S.B."/>
            <person name="Logsdon J.M. Jr."/>
            <person name="Henze K."/>
            <person name="Gupta A."/>
            <person name="Wang C.C."/>
            <person name="Dunne R.L."/>
            <person name="Upcroft J.A."/>
            <person name="Upcroft P."/>
            <person name="White O."/>
            <person name="Salzberg S.L."/>
            <person name="Tang P."/>
            <person name="Chiu C.-H."/>
            <person name="Lee Y.-S."/>
            <person name="Embley T.M."/>
            <person name="Coombs G.H."/>
            <person name="Mottram J.C."/>
            <person name="Tachezy J."/>
            <person name="Fraser-Liggett C.M."/>
            <person name="Johnson P.J."/>
        </authorList>
    </citation>
    <scope>NUCLEOTIDE SEQUENCE [LARGE SCALE GENOMIC DNA]</scope>
    <source>
        <strain evidence="4">G3</strain>
    </source>
</reference>
<keyword evidence="1" id="KW-0677">Repeat</keyword>
<proteinExistence type="predicted"/>
<reference evidence="4" key="1">
    <citation type="submission" date="2006-10" db="EMBL/GenBank/DDBJ databases">
        <authorList>
            <person name="Amadeo P."/>
            <person name="Zhao Q."/>
            <person name="Wortman J."/>
            <person name="Fraser-Liggett C."/>
            <person name="Carlton J."/>
        </authorList>
    </citation>
    <scope>NUCLEOTIDE SEQUENCE</scope>
    <source>
        <strain evidence="4">G3</strain>
    </source>
</reference>
<dbReference type="OrthoDB" id="7446186at2759"/>
<keyword evidence="5" id="KW-1185">Reference proteome</keyword>
<dbReference type="PANTHER" id="PTHR24198:SF165">
    <property type="entry name" value="ANKYRIN REPEAT-CONTAINING PROTEIN-RELATED"/>
    <property type="match status" value="1"/>
</dbReference>
<evidence type="ECO:0000256" key="1">
    <source>
        <dbReference type="ARBA" id="ARBA00022737"/>
    </source>
</evidence>
<dbReference type="Pfam" id="PF12796">
    <property type="entry name" value="Ank_2"/>
    <property type="match status" value="2"/>
</dbReference>
<dbReference type="VEuPathDB" id="TrichDB:TVAGG3_0274430"/>
<dbReference type="SMART" id="SM00248">
    <property type="entry name" value="ANK"/>
    <property type="match status" value="9"/>
</dbReference>
<dbReference type="PROSITE" id="PS50088">
    <property type="entry name" value="ANK_REPEAT"/>
    <property type="match status" value="2"/>
</dbReference>
<dbReference type="eggNOG" id="KOG4177">
    <property type="taxonomic scope" value="Eukaryota"/>
</dbReference>
<evidence type="ECO:0000313" key="5">
    <source>
        <dbReference type="Proteomes" id="UP000001542"/>
    </source>
</evidence>
<evidence type="ECO:0000256" key="2">
    <source>
        <dbReference type="ARBA" id="ARBA00023043"/>
    </source>
</evidence>
<gene>
    <name evidence="4" type="ORF">TVAG_358220</name>
</gene>
<organism evidence="4 5">
    <name type="scientific">Trichomonas vaginalis (strain ATCC PRA-98 / G3)</name>
    <dbReference type="NCBI Taxonomy" id="412133"/>
    <lineage>
        <taxon>Eukaryota</taxon>
        <taxon>Metamonada</taxon>
        <taxon>Parabasalia</taxon>
        <taxon>Trichomonadida</taxon>
        <taxon>Trichomonadidae</taxon>
        <taxon>Trichomonas</taxon>
    </lineage>
</organism>
<protein>
    <submittedName>
        <fullName evidence="4">Uncharacterized protein</fullName>
    </submittedName>
</protein>
<sequence length="638" mass="73158">MNDYFLATFKKELQAEIQIQSLISQIFQIPADSIINSFINQGLLDSNFLPTIIKNLVLNYLLNPHRITKYTDLIIGIHQLIPELDDVLRHSLMEELTSKAKRYQYEISYLIRILFQQQILNSSSISYICQVIQDPCEFFNILSVMLQDLLSESDNSILQPHLFGKLPFNNDLISAIDYCKYGGTNKTIIKNIIDDDLDSFIKILTLENIWLLETITVKDIFWDRNFFSYDVNLSDIAANFGSIKIFKYLMIKNSANRGDNSAEYAIIGQSLEIFKYFSSSFEDSCILIAAKYRNTTILNWILENQEINNPKINSDLLDLACKFNLVELCSHLKLSSHNFYDNSLILHKICKYGNYAILSFFTEFDNLLFNKPDYPDRNTPLHYAVISGSIKCVQFLLSFPLVEINAVNADNLTPYEIALKTGQIDIVYLISQLPELDRVHKSKEMSHLALAMQGGNYECIKYVWEMGLYSKDDYYSTVYTIEAFACALGNLDIVKLFYQEENDFKRILSNNMTAIHIAAANGKPNLVKWMIEEMKVNPNIVDSKKRTALHVAIENQQYQVAEYLALESGMDINSRDRLGKTPLLTAVWINDPKSVEIVLMNINADPTIPDFYDSTPLSKAQSQTITNLIQNAINDFKK</sequence>